<evidence type="ECO:0000256" key="3">
    <source>
        <dbReference type="ARBA" id="ARBA00022692"/>
    </source>
</evidence>
<keyword evidence="10" id="KW-1185">Reference proteome</keyword>
<keyword evidence="2" id="KW-0813">Transport</keyword>
<keyword evidence="4 8" id="KW-1133">Transmembrane helix</keyword>
<dbReference type="WBParaSite" id="jg1576">
    <property type="protein sequence ID" value="jg1576"/>
    <property type="gene ID" value="jg1576"/>
</dbReference>
<dbReference type="Proteomes" id="UP000887574">
    <property type="component" value="Unplaced"/>
</dbReference>
<sequence length="147" mass="16812">MFAGKVTILNDVKKSFKALVPIIVLLIYTVIGTVIFMAIEGPNEKYEKEQLKQQREKLLEDTAYRLNTIKTMTPLQAYNHTISSLVRYRHVGVGEVRLNETRWSEFWGSLYFSMTVYTTIGYGNMVPMTTTGRVLTIIYGFIASQSL</sequence>
<evidence type="ECO:0000256" key="4">
    <source>
        <dbReference type="ARBA" id="ARBA00022989"/>
    </source>
</evidence>
<dbReference type="InterPro" id="IPR003280">
    <property type="entry name" value="2pore_dom_K_chnl"/>
</dbReference>
<dbReference type="Pfam" id="PF07885">
    <property type="entry name" value="Ion_trans_2"/>
    <property type="match status" value="1"/>
</dbReference>
<evidence type="ECO:0000256" key="1">
    <source>
        <dbReference type="ARBA" id="ARBA00004141"/>
    </source>
</evidence>
<proteinExistence type="predicted"/>
<evidence type="ECO:0000256" key="8">
    <source>
        <dbReference type="SAM" id="Phobius"/>
    </source>
</evidence>
<keyword evidence="7" id="KW-0407">Ion channel</keyword>
<evidence type="ECO:0000256" key="6">
    <source>
        <dbReference type="ARBA" id="ARBA00023136"/>
    </source>
</evidence>
<dbReference type="GO" id="GO:0015271">
    <property type="term" value="F:outward rectifier potassium channel activity"/>
    <property type="evidence" value="ECO:0007669"/>
    <property type="project" value="TreeGrafter"/>
</dbReference>
<comment type="subcellular location">
    <subcellularLocation>
        <location evidence="1">Membrane</location>
        <topology evidence="1">Multi-pass membrane protein</topology>
    </subcellularLocation>
</comment>
<keyword evidence="3 8" id="KW-0812">Transmembrane</keyword>
<evidence type="ECO:0000313" key="10">
    <source>
        <dbReference type="Proteomes" id="UP000887574"/>
    </source>
</evidence>
<evidence type="ECO:0000256" key="2">
    <source>
        <dbReference type="ARBA" id="ARBA00022448"/>
    </source>
</evidence>
<dbReference type="GO" id="GO:0022841">
    <property type="term" value="F:potassium ion leak channel activity"/>
    <property type="evidence" value="ECO:0007669"/>
    <property type="project" value="TreeGrafter"/>
</dbReference>
<organism evidence="10 11">
    <name type="scientific">Ditylenchus dipsaci</name>
    <dbReference type="NCBI Taxonomy" id="166011"/>
    <lineage>
        <taxon>Eukaryota</taxon>
        <taxon>Metazoa</taxon>
        <taxon>Ecdysozoa</taxon>
        <taxon>Nematoda</taxon>
        <taxon>Chromadorea</taxon>
        <taxon>Rhabditida</taxon>
        <taxon>Tylenchina</taxon>
        <taxon>Tylenchomorpha</taxon>
        <taxon>Sphaerularioidea</taxon>
        <taxon>Anguinidae</taxon>
        <taxon>Anguininae</taxon>
        <taxon>Ditylenchus</taxon>
    </lineage>
</organism>
<dbReference type="InterPro" id="IPR013099">
    <property type="entry name" value="K_chnl_dom"/>
</dbReference>
<evidence type="ECO:0000256" key="7">
    <source>
        <dbReference type="ARBA" id="ARBA00023303"/>
    </source>
</evidence>
<keyword evidence="5" id="KW-0406">Ion transport</keyword>
<evidence type="ECO:0000259" key="9">
    <source>
        <dbReference type="Pfam" id="PF07885"/>
    </source>
</evidence>
<dbReference type="Gene3D" id="1.10.287.70">
    <property type="match status" value="1"/>
</dbReference>
<dbReference type="SUPFAM" id="SSF81324">
    <property type="entry name" value="Voltage-gated potassium channels"/>
    <property type="match status" value="1"/>
</dbReference>
<protein>
    <submittedName>
        <fullName evidence="11">Potassium channel domain-containing protein</fullName>
    </submittedName>
</protein>
<evidence type="ECO:0000313" key="11">
    <source>
        <dbReference type="WBParaSite" id="jg1576"/>
    </source>
</evidence>
<feature type="domain" description="Potassium channel" evidence="9">
    <location>
        <begin position="99"/>
        <end position="142"/>
    </location>
</feature>
<evidence type="ECO:0000256" key="5">
    <source>
        <dbReference type="ARBA" id="ARBA00023065"/>
    </source>
</evidence>
<dbReference type="GO" id="GO:0005886">
    <property type="term" value="C:plasma membrane"/>
    <property type="evidence" value="ECO:0007669"/>
    <property type="project" value="TreeGrafter"/>
</dbReference>
<keyword evidence="6 8" id="KW-0472">Membrane</keyword>
<dbReference type="AlphaFoldDB" id="A0A915D4A2"/>
<reference evidence="11" key="1">
    <citation type="submission" date="2022-11" db="UniProtKB">
        <authorList>
            <consortium name="WormBaseParasite"/>
        </authorList>
    </citation>
    <scope>IDENTIFICATION</scope>
</reference>
<dbReference type="PANTHER" id="PTHR11003:SF345">
    <property type="entry name" value="TWIK FAMILY OF POTASSIUM CHANNELS PROTEIN 18"/>
    <property type="match status" value="1"/>
</dbReference>
<feature type="transmembrane region" description="Helical" evidence="8">
    <location>
        <begin position="18"/>
        <end position="39"/>
    </location>
</feature>
<accession>A0A915D4A2</accession>
<dbReference type="GO" id="GO:0030322">
    <property type="term" value="P:stabilization of membrane potential"/>
    <property type="evidence" value="ECO:0007669"/>
    <property type="project" value="TreeGrafter"/>
</dbReference>
<name>A0A915D4A2_9BILA</name>
<dbReference type="PANTHER" id="PTHR11003">
    <property type="entry name" value="POTASSIUM CHANNEL, SUBFAMILY K"/>
    <property type="match status" value="1"/>
</dbReference>